<keyword evidence="11" id="KW-0675">Receptor</keyword>
<dbReference type="GO" id="GO:0005524">
    <property type="term" value="F:ATP binding"/>
    <property type="evidence" value="ECO:0007669"/>
    <property type="project" value="UniProtKB-KW"/>
</dbReference>
<dbReference type="AlphaFoldDB" id="A7VM72"/>
<keyword evidence="5 11" id="KW-0418">Kinase</keyword>
<dbReference type="InterPro" id="IPR000719">
    <property type="entry name" value="Prot_kinase_dom"/>
</dbReference>
<evidence type="ECO:0000256" key="6">
    <source>
        <dbReference type="ARBA" id="ARBA00022840"/>
    </source>
</evidence>
<organism evidence="11">
    <name type="scientific">Nitella axillaris</name>
    <dbReference type="NCBI Taxonomy" id="3151"/>
    <lineage>
        <taxon>Eukaryota</taxon>
        <taxon>Viridiplantae</taxon>
        <taxon>Streptophyta</taxon>
        <taxon>Charophyceae</taxon>
        <taxon>Charales</taxon>
        <taxon>Characeae</taxon>
        <taxon>Nitella</taxon>
    </lineage>
</organism>
<dbReference type="PROSITE" id="PS50011">
    <property type="entry name" value="PROTEIN_KINASE_DOM"/>
    <property type="match status" value="1"/>
</dbReference>
<keyword evidence="3" id="KW-0808">Transferase</keyword>
<dbReference type="PANTHER" id="PTHR48006">
    <property type="entry name" value="LEUCINE-RICH REPEAT-CONTAINING PROTEIN DDB_G0281931-RELATED"/>
    <property type="match status" value="1"/>
</dbReference>
<dbReference type="Gene3D" id="1.10.510.10">
    <property type="entry name" value="Transferase(Phosphotransferase) domain 1"/>
    <property type="match status" value="1"/>
</dbReference>
<name>A7VM72_9VIRI</name>
<gene>
    <name evidence="11" type="primary">NaRLK13</name>
</gene>
<feature type="transmembrane region" description="Helical" evidence="9">
    <location>
        <begin position="18"/>
        <end position="39"/>
    </location>
</feature>
<evidence type="ECO:0000256" key="4">
    <source>
        <dbReference type="ARBA" id="ARBA00022741"/>
    </source>
</evidence>
<evidence type="ECO:0000259" key="10">
    <source>
        <dbReference type="PROSITE" id="PS50011"/>
    </source>
</evidence>
<dbReference type="InterPro" id="IPR051824">
    <property type="entry name" value="LRR_Rcpt-Like_S/T_Kinase"/>
</dbReference>
<accession>A7VM72</accession>
<keyword evidence="9" id="KW-0472">Membrane</keyword>
<evidence type="ECO:0000256" key="5">
    <source>
        <dbReference type="ARBA" id="ARBA00022777"/>
    </source>
</evidence>
<keyword evidence="6" id="KW-0067">ATP-binding</keyword>
<sequence>MGTEAQQSPSKAEWQLPIIITPIGVILVLMLIFSMLLWFRPQFFDKILGRCQGGDGMAPAHRLRVFKLEELENSTANFTTKIGEGGTATVYKAQLPDGRFVSVKALKVGLWTSEKVFLHEIHLLGRVSHPNLVQLLGFCNEDGRYFLVYEYMPQGALKDHILRVPGSSARFLDWRARVRIAHEIATALEFLHHHLKPPLVHRDIKPENVLLLDDGTAKVSDFGMCYIMSRKESLLRTGVAGTPGFLAPEIARGSMVTEKVDVYSYGIVLLVLITGRWPYKGNFSLIEWIFETVKDERSALEVVDPVLKGDFIPRQLYLMLNIAEQCIQFMPEKRPSMKHVRHALDKIQRRAGDSGPLSRTTSERWR</sequence>
<dbReference type="InterPro" id="IPR011009">
    <property type="entry name" value="Kinase-like_dom_sf"/>
</dbReference>
<dbReference type="Pfam" id="PF00069">
    <property type="entry name" value="Pkinase"/>
    <property type="match status" value="1"/>
</dbReference>
<evidence type="ECO:0000313" key="11">
    <source>
        <dbReference type="EMBL" id="BAF79989.1"/>
    </source>
</evidence>
<dbReference type="EMBL" id="AB306578">
    <property type="protein sequence ID" value="BAF79989.1"/>
    <property type="molecule type" value="mRNA"/>
</dbReference>
<dbReference type="PANTHER" id="PTHR48006:SF102">
    <property type="entry name" value="LEUCINE-RICH REPEAT-CONTAINING PROTEIN DDB_G0281931-RELATED"/>
    <property type="match status" value="1"/>
</dbReference>
<dbReference type="GO" id="GO:0004674">
    <property type="term" value="F:protein serine/threonine kinase activity"/>
    <property type="evidence" value="ECO:0007669"/>
    <property type="project" value="UniProtKB-KW"/>
</dbReference>
<comment type="catalytic activity">
    <reaction evidence="7">
        <text>L-threonyl-[protein] + ATP = O-phospho-L-threonyl-[protein] + ADP + H(+)</text>
        <dbReference type="Rhea" id="RHEA:46608"/>
        <dbReference type="Rhea" id="RHEA-COMP:11060"/>
        <dbReference type="Rhea" id="RHEA-COMP:11605"/>
        <dbReference type="ChEBI" id="CHEBI:15378"/>
        <dbReference type="ChEBI" id="CHEBI:30013"/>
        <dbReference type="ChEBI" id="CHEBI:30616"/>
        <dbReference type="ChEBI" id="CHEBI:61977"/>
        <dbReference type="ChEBI" id="CHEBI:456216"/>
        <dbReference type="EC" id="2.7.11.1"/>
    </reaction>
</comment>
<dbReference type="Gene3D" id="3.30.200.20">
    <property type="entry name" value="Phosphorylase Kinase, domain 1"/>
    <property type="match status" value="1"/>
</dbReference>
<keyword evidence="2" id="KW-0723">Serine/threonine-protein kinase</keyword>
<dbReference type="PROSITE" id="PS00108">
    <property type="entry name" value="PROTEIN_KINASE_ST"/>
    <property type="match status" value="1"/>
</dbReference>
<feature type="domain" description="Protein kinase" evidence="10">
    <location>
        <begin position="76"/>
        <end position="345"/>
    </location>
</feature>
<dbReference type="SMART" id="SM00220">
    <property type="entry name" value="S_TKc"/>
    <property type="match status" value="1"/>
</dbReference>
<dbReference type="FunFam" id="1.10.510.10:FF:000095">
    <property type="entry name" value="protein STRUBBELIG-RECEPTOR FAMILY 8"/>
    <property type="match status" value="1"/>
</dbReference>
<dbReference type="EC" id="2.7.11.1" evidence="1"/>
<evidence type="ECO:0000256" key="3">
    <source>
        <dbReference type="ARBA" id="ARBA00022679"/>
    </source>
</evidence>
<evidence type="ECO:0000256" key="2">
    <source>
        <dbReference type="ARBA" id="ARBA00022527"/>
    </source>
</evidence>
<evidence type="ECO:0000256" key="7">
    <source>
        <dbReference type="ARBA" id="ARBA00047899"/>
    </source>
</evidence>
<evidence type="ECO:0000256" key="8">
    <source>
        <dbReference type="ARBA" id="ARBA00048679"/>
    </source>
</evidence>
<protein>
    <recommendedName>
        <fullName evidence="1">non-specific serine/threonine protein kinase</fullName>
        <ecNumber evidence="1">2.7.11.1</ecNumber>
    </recommendedName>
</protein>
<keyword evidence="4" id="KW-0547">Nucleotide-binding</keyword>
<keyword evidence="9" id="KW-0812">Transmembrane</keyword>
<dbReference type="InterPro" id="IPR008271">
    <property type="entry name" value="Ser/Thr_kinase_AS"/>
</dbReference>
<reference evidence="11" key="1">
    <citation type="journal article" date="2007" name="Gene">
        <title>Multiple receptor-like kinase cDNAs from liverwort Marchantia polymorpha and two charophycean green algae, Closterium ehrenbergii and Nitella axillaris: Extensive gene duplications and gene shufflings in the early evolution of streptophytes.</title>
        <authorList>
            <person name="Sasaki G."/>
            <person name="Katoh K."/>
            <person name="Hirose N."/>
            <person name="Suga H."/>
            <person name="Kuma K."/>
            <person name="Miyata T."/>
            <person name="Su Z.H."/>
        </authorList>
    </citation>
    <scope>NUCLEOTIDE SEQUENCE</scope>
</reference>
<evidence type="ECO:0000256" key="1">
    <source>
        <dbReference type="ARBA" id="ARBA00012513"/>
    </source>
</evidence>
<keyword evidence="9" id="KW-1133">Transmembrane helix</keyword>
<proteinExistence type="evidence at transcript level"/>
<evidence type="ECO:0000256" key="9">
    <source>
        <dbReference type="SAM" id="Phobius"/>
    </source>
</evidence>
<dbReference type="SUPFAM" id="SSF56112">
    <property type="entry name" value="Protein kinase-like (PK-like)"/>
    <property type="match status" value="1"/>
</dbReference>
<comment type="catalytic activity">
    <reaction evidence="8">
        <text>L-seryl-[protein] + ATP = O-phospho-L-seryl-[protein] + ADP + H(+)</text>
        <dbReference type="Rhea" id="RHEA:17989"/>
        <dbReference type="Rhea" id="RHEA-COMP:9863"/>
        <dbReference type="Rhea" id="RHEA-COMP:11604"/>
        <dbReference type="ChEBI" id="CHEBI:15378"/>
        <dbReference type="ChEBI" id="CHEBI:29999"/>
        <dbReference type="ChEBI" id="CHEBI:30616"/>
        <dbReference type="ChEBI" id="CHEBI:83421"/>
        <dbReference type="ChEBI" id="CHEBI:456216"/>
        <dbReference type="EC" id="2.7.11.1"/>
    </reaction>
</comment>